<evidence type="ECO:0000256" key="1">
    <source>
        <dbReference type="ARBA" id="ARBA00004141"/>
    </source>
</evidence>
<proteinExistence type="predicted"/>
<name>V5FZR3_BYSSN</name>
<protein>
    <submittedName>
        <fullName evidence="8">Pantothenate transporter, putative</fullName>
    </submittedName>
</protein>
<evidence type="ECO:0000256" key="5">
    <source>
        <dbReference type="ARBA" id="ARBA00023136"/>
    </source>
</evidence>
<dbReference type="PANTHER" id="PTHR43791">
    <property type="entry name" value="PERMEASE-RELATED"/>
    <property type="match status" value="1"/>
</dbReference>
<dbReference type="Proteomes" id="UP000018001">
    <property type="component" value="Unassembled WGS sequence"/>
</dbReference>
<dbReference type="Pfam" id="PF07690">
    <property type="entry name" value="MFS_1"/>
    <property type="match status" value="1"/>
</dbReference>
<evidence type="ECO:0000256" key="7">
    <source>
        <dbReference type="SAM" id="Phobius"/>
    </source>
</evidence>
<sequence>MAEKRESEESTNAQAQKELPKEPQKRRFLSYLWDTFDKPPEERRLLSKLDAAIISFASIGYFVKSIDQYNINNAFVSGMKEDLNLYKNQLNYIQAAWTIGYMVGQVPSNIILSRTRPRYWIPTLEVMWSIFSLSLSKCNKPYQFYVIRFFIGLAESGALGQMVSGYLMAGVHHLGGVGGYKGWQWSFLINGAIAFPMALAGFFIIPDVPEITNSWFLTEKEILLAQERMRLEGRKPRGKYTKEKMKRIFSSWHIYFMSILYAAFNNGIALSQPVFQQYLRLSKNPTYSVAEINDYPTTTSAVQVGMTIVYAWLSDSLLRGSRWPPLIFGGIINIICYVSLAVWDIPTWWKWTCLIAAGASYGLGGLCMAWANEVCEDDSEERAITVASMNEIAYLFQGWLPLVVWQQVDAPEYRSGYITLCVSSVIMMGTCFAIKILGDRELSYKRRQQGQRNASESCEQLQPYLEQFQTHDNEKRFGFQDSALELGSMRAGFSSSSTLAPTPSARDRYYGGAESIAESSRTEIETESCHKRTN</sequence>
<feature type="transmembrane region" description="Helical" evidence="7">
    <location>
        <begin position="295"/>
        <end position="313"/>
    </location>
</feature>
<feature type="transmembrane region" description="Helical" evidence="7">
    <location>
        <begin position="252"/>
        <end position="275"/>
    </location>
</feature>
<feature type="transmembrane region" description="Helical" evidence="7">
    <location>
        <begin position="349"/>
        <end position="371"/>
    </location>
</feature>
<keyword evidence="9" id="KW-1185">Reference proteome</keyword>
<feature type="transmembrane region" description="Helical" evidence="7">
    <location>
        <begin position="145"/>
        <end position="167"/>
    </location>
</feature>
<evidence type="ECO:0000313" key="8">
    <source>
        <dbReference type="EMBL" id="GAD95236.1"/>
    </source>
</evidence>
<feature type="transmembrane region" description="Helical" evidence="7">
    <location>
        <begin position="325"/>
        <end position="343"/>
    </location>
</feature>
<dbReference type="OrthoDB" id="3639251at2759"/>
<dbReference type="InterPro" id="IPR011701">
    <property type="entry name" value="MFS"/>
</dbReference>
<comment type="subcellular location">
    <subcellularLocation>
        <location evidence="1">Membrane</location>
        <topology evidence="1">Multi-pass membrane protein</topology>
    </subcellularLocation>
</comment>
<keyword evidence="4 7" id="KW-1133">Transmembrane helix</keyword>
<dbReference type="SUPFAM" id="SSF103473">
    <property type="entry name" value="MFS general substrate transporter"/>
    <property type="match status" value="1"/>
</dbReference>
<evidence type="ECO:0000256" key="6">
    <source>
        <dbReference type="SAM" id="MobiDB-lite"/>
    </source>
</evidence>
<dbReference type="FunFam" id="1.20.1250.20:FF:000386">
    <property type="entry name" value="MFS general substrate transporter"/>
    <property type="match status" value="1"/>
</dbReference>
<evidence type="ECO:0000256" key="2">
    <source>
        <dbReference type="ARBA" id="ARBA00022448"/>
    </source>
</evidence>
<feature type="transmembrane region" description="Helical" evidence="7">
    <location>
        <begin position="383"/>
        <end position="405"/>
    </location>
</feature>
<dbReference type="GO" id="GO:0022857">
    <property type="term" value="F:transmembrane transporter activity"/>
    <property type="evidence" value="ECO:0007669"/>
    <property type="project" value="InterPro"/>
</dbReference>
<feature type="transmembrane region" description="Helical" evidence="7">
    <location>
        <begin position="417"/>
        <end position="438"/>
    </location>
</feature>
<dbReference type="AlphaFoldDB" id="V5FZR3"/>
<dbReference type="eggNOG" id="KOG2533">
    <property type="taxonomic scope" value="Eukaryota"/>
</dbReference>
<dbReference type="GO" id="GO:0016020">
    <property type="term" value="C:membrane"/>
    <property type="evidence" value="ECO:0007669"/>
    <property type="project" value="UniProtKB-SubCell"/>
</dbReference>
<dbReference type="HOGENOM" id="CLU_001265_4_2_1"/>
<organism evidence="8 9">
    <name type="scientific">Byssochlamys spectabilis (strain No. 5 / NBRC 109023)</name>
    <name type="common">Paecilomyces variotii</name>
    <dbReference type="NCBI Taxonomy" id="1356009"/>
    <lineage>
        <taxon>Eukaryota</taxon>
        <taxon>Fungi</taxon>
        <taxon>Dikarya</taxon>
        <taxon>Ascomycota</taxon>
        <taxon>Pezizomycotina</taxon>
        <taxon>Eurotiomycetes</taxon>
        <taxon>Eurotiomycetidae</taxon>
        <taxon>Eurotiales</taxon>
        <taxon>Thermoascaceae</taxon>
        <taxon>Paecilomyces</taxon>
    </lineage>
</organism>
<keyword evidence="5 7" id="KW-0472">Membrane</keyword>
<gene>
    <name evidence="8" type="ORF">PVAR5_3876</name>
</gene>
<feature type="region of interest" description="Disordered" evidence="6">
    <location>
        <begin position="1"/>
        <end position="23"/>
    </location>
</feature>
<reference evidence="9" key="1">
    <citation type="journal article" date="2014" name="Genome Announc.">
        <title>Draft genome sequence of the formaldehyde-resistant fungus Byssochlamys spectabilis No. 5 (anamorph Paecilomyces variotii No. 5) (NBRC109023).</title>
        <authorList>
            <person name="Oka T."/>
            <person name="Ekino K."/>
            <person name="Fukuda K."/>
            <person name="Nomura Y."/>
        </authorList>
    </citation>
    <scope>NUCLEOTIDE SEQUENCE [LARGE SCALE GENOMIC DNA]</scope>
    <source>
        <strain evidence="9">No. 5 / NBRC 109023</strain>
    </source>
</reference>
<dbReference type="PANTHER" id="PTHR43791:SF39">
    <property type="entry name" value="TRANSPORTER LIZ1_SEO1, PUTATIVE (AFU_ORTHOLOGUE AFUA_3G00980)-RELATED"/>
    <property type="match status" value="1"/>
</dbReference>
<evidence type="ECO:0000256" key="3">
    <source>
        <dbReference type="ARBA" id="ARBA00022692"/>
    </source>
</evidence>
<evidence type="ECO:0000256" key="4">
    <source>
        <dbReference type="ARBA" id="ARBA00022989"/>
    </source>
</evidence>
<dbReference type="InterPro" id="IPR036259">
    <property type="entry name" value="MFS_trans_sf"/>
</dbReference>
<feature type="transmembrane region" description="Helical" evidence="7">
    <location>
        <begin position="187"/>
        <end position="205"/>
    </location>
</feature>
<dbReference type="Gene3D" id="1.20.1250.20">
    <property type="entry name" value="MFS general substrate transporter like domains"/>
    <property type="match status" value="3"/>
</dbReference>
<dbReference type="InParanoid" id="V5FZR3"/>
<accession>V5FZR3</accession>
<keyword evidence="2" id="KW-0813">Transport</keyword>
<comment type="caution">
    <text evidence="8">The sequence shown here is derived from an EMBL/GenBank/DDBJ whole genome shotgun (WGS) entry which is preliminary data.</text>
</comment>
<evidence type="ECO:0000313" key="9">
    <source>
        <dbReference type="Proteomes" id="UP000018001"/>
    </source>
</evidence>
<dbReference type="EMBL" id="BAUL01000118">
    <property type="protein sequence ID" value="GAD95236.1"/>
    <property type="molecule type" value="Genomic_DNA"/>
</dbReference>
<keyword evidence="3 7" id="KW-0812">Transmembrane</keyword>